<evidence type="ECO:0000256" key="7">
    <source>
        <dbReference type="ARBA" id="ARBA00022967"/>
    </source>
</evidence>
<evidence type="ECO:0000256" key="8">
    <source>
        <dbReference type="ARBA" id="ARBA00023136"/>
    </source>
</evidence>
<evidence type="ECO:0000256" key="5">
    <source>
        <dbReference type="ARBA" id="ARBA00022741"/>
    </source>
</evidence>
<dbReference type="GO" id="GO:0005524">
    <property type="term" value="F:ATP binding"/>
    <property type="evidence" value="ECO:0007669"/>
    <property type="project" value="UniProtKB-KW"/>
</dbReference>
<dbReference type="InParanoid" id="A0A0M8K4Q3"/>
<evidence type="ECO:0000256" key="6">
    <source>
        <dbReference type="ARBA" id="ARBA00022840"/>
    </source>
</evidence>
<evidence type="ECO:0000313" key="11">
    <source>
        <dbReference type="EMBL" id="KPL87976.1"/>
    </source>
</evidence>
<evidence type="ECO:0000259" key="9">
    <source>
        <dbReference type="PROSITE" id="PS50893"/>
    </source>
</evidence>
<dbReference type="STRING" id="872965.SE16_10685"/>
<proteinExistence type="inferred from homology"/>
<dbReference type="PANTHER" id="PTHR42711">
    <property type="entry name" value="ABC TRANSPORTER ATP-BINDING PROTEIN"/>
    <property type="match status" value="1"/>
</dbReference>
<comment type="subcellular location">
    <subcellularLocation>
        <location evidence="1">Cell membrane</location>
    </subcellularLocation>
</comment>
<dbReference type="Gene3D" id="3.40.50.300">
    <property type="entry name" value="P-loop containing nucleotide triphosphate hydrolases"/>
    <property type="match status" value="1"/>
</dbReference>
<gene>
    <name evidence="10" type="ORF">ARMA_0026</name>
    <name evidence="11" type="ORF">SE16_10685</name>
</gene>
<dbReference type="PROSITE" id="PS00211">
    <property type="entry name" value="ABC_TRANSPORTER_1"/>
    <property type="match status" value="1"/>
</dbReference>
<dbReference type="RefSeq" id="WP_054491559.1">
    <property type="nucleotide sequence ID" value="NZ_BBZA01000002.1"/>
</dbReference>
<evidence type="ECO:0000313" key="10">
    <source>
        <dbReference type="EMBL" id="GAP61603.1"/>
    </source>
</evidence>
<keyword evidence="5" id="KW-0547">Nucleotide-binding</keyword>
<dbReference type="Proteomes" id="UP000050502">
    <property type="component" value="Unassembled WGS sequence"/>
</dbReference>
<dbReference type="CDD" id="cd03230">
    <property type="entry name" value="ABC_DR_subfamily_A"/>
    <property type="match status" value="1"/>
</dbReference>
<name>A0A0M8K4Q3_9CHLR</name>
<evidence type="ECO:0000256" key="2">
    <source>
        <dbReference type="ARBA" id="ARBA00005417"/>
    </source>
</evidence>
<dbReference type="OrthoDB" id="9804819at2"/>
<dbReference type="AlphaFoldDB" id="A0A0M8K4Q3"/>
<accession>A0A0M8K4Q3</accession>
<evidence type="ECO:0000256" key="1">
    <source>
        <dbReference type="ARBA" id="ARBA00004236"/>
    </source>
</evidence>
<dbReference type="InterPro" id="IPR027417">
    <property type="entry name" value="P-loop_NTPase"/>
</dbReference>
<dbReference type="GO" id="GO:0016887">
    <property type="term" value="F:ATP hydrolysis activity"/>
    <property type="evidence" value="ECO:0007669"/>
    <property type="project" value="InterPro"/>
</dbReference>
<evidence type="ECO:0000256" key="4">
    <source>
        <dbReference type="ARBA" id="ARBA00022475"/>
    </source>
</evidence>
<keyword evidence="4" id="KW-1003">Cell membrane</keyword>
<dbReference type="Proteomes" id="UP000037784">
    <property type="component" value="Unassembled WGS sequence"/>
</dbReference>
<feature type="domain" description="ABC transporter" evidence="9">
    <location>
        <begin position="7"/>
        <end position="237"/>
    </location>
</feature>
<reference evidence="11 13" key="2">
    <citation type="submission" date="2015-07" db="EMBL/GenBank/DDBJ databases">
        <title>Whole genome sequence of Ardenticatena maritima DSM 23922.</title>
        <authorList>
            <person name="Hemp J."/>
            <person name="Ward L.M."/>
            <person name="Pace L.A."/>
            <person name="Fischer W.W."/>
        </authorList>
    </citation>
    <scope>NUCLEOTIDE SEQUENCE [LARGE SCALE GENOMIC DNA]</scope>
    <source>
        <strain evidence="11 13">110S</strain>
    </source>
</reference>
<sequence length="315" mass="35280">MSVSFLIETSHLTKRFDGVTAVEDLSLHVKRGEVLALLGPNGAGKTTTIRLLLGLLAPTEGTVHVLGYDMRRRSQAEQARARVGVLTETPGLYETLSALENLRFFAALYNVRNAESAIETYLRLVELWDRRHERVGTFSKGMRQRLALARALLHEPDILFLDEPTSGLDPAATRRIRELLLDLKTQGRTILLTTHNLDEAERLADRIAVLRTRLLVIDTPEALRLRLYGRRVRIECSAPCPQALEIVQALPFVRHVAASSENTLLVQVESPEEQNPALIEALVQAGAKIRWVEEDRVSLEDVYLQLVGDTEEEAV</sequence>
<dbReference type="FunFam" id="3.40.50.300:FF:000589">
    <property type="entry name" value="ABC transporter, ATP-binding subunit"/>
    <property type="match status" value="1"/>
</dbReference>
<reference evidence="10 12" key="1">
    <citation type="journal article" date="2015" name="Genome Announc.">
        <title>Draft Genome Sequence of a Heterotrophic Facultative Anaerobic Thermophilic Bacterium, Ardenticatena maritima Strain 110ST.</title>
        <authorList>
            <person name="Kawaichi S."/>
            <person name="Yoshida T."/>
            <person name="Sako Y."/>
            <person name="Nakamura R."/>
        </authorList>
    </citation>
    <scope>NUCLEOTIDE SEQUENCE [LARGE SCALE GENOMIC DNA]</scope>
    <source>
        <strain evidence="10 12">110S</strain>
    </source>
</reference>
<keyword evidence="8" id="KW-0472">Membrane</keyword>
<comment type="similarity">
    <text evidence="2">Belongs to the ABC transporter superfamily.</text>
</comment>
<evidence type="ECO:0000313" key="13">
    <source>
        <dbReference type="Proteomes" id="UP000050502"/>
    </source>
</evidence>
<keyword evidence="3" id="KW-0813">Transport</keyword>
<dbReference type="SMART" id="SM00382">
    <property type="entry name" value="AAA"/>
    <property type="match status" value="1"/>
</dbReference>
<keyword evidence="7" id="KW-1278">Translocase</keyword>
<keyword evidence="6 10" id="KW-0067">ATP-binding</keyword>
<dbReference type="InterPro" id="IPR003439">
    <property type="entry name" value="ABC_transporter-like_ATP-bd"/>
</dbReference>
<dbReference type="SUPFAM" id="SSF52540">
    <property type="entry name" value="P-loop containing nucleoside triphosphate hydrolases"/>
    <property type="match status" value="1"/>
</dbReference>
<dbReference type="EMBL" id="BBZA01000002">
    <property type="protein sequence ID" value="GAP61603.1"/>
    <property type="molecule type" value="Genomic_DNA"/>
</dbReference>
<dbReference type="InterPro" id="IPR050763">
    <property type="entry name" value="ABC_transporter_ATP-binding"/>
</dbReference>
<dbReference type="Pfam" id="PF00005">
    <property type="entry name" value="ABC_tran"/>
    <property type="match status" value="1"/>
</dbReference>
<evidence type="ECO:0000256" key="3">
    <source>
        <dbReference type="ARBA" id="ARBA00022448"/>
    </source>
</evidence>
<protein>
    <submittedName>
        <fullName evidence="11">ABC transporter ATPase</fullName>
    </submittedName>
    <submittedName>
        <fullName evidence="10">ABC-2 type transport system ATP-binding protein</fullName>
    </submittedName>
</protein>
<comment type="caution">
    <text evidence="10">The sequence shown here is derived from an EMBL/GenBank/DDBJ whole genome shotgun (WGS) entry which is preliminary data.</text>
</comment>
<dbReference type="GO" id="GO:0005886">
    <property type="term" value="C:plasma membrane"/>
    <property type="evidence" value="ECO:0007669"/>
    <property type="project" value="UniProtKB-SubCell"/>
</dbReference>
<keyword evidence="12" id="KW-1185">Reference proteome</keyword>
<dbReference type="EMBL" id="LGKN01000005">
    <property type="protein sequence ID" value="KPL87976.1"/>
    <property type="molecule type" value="Genomic_DNA"/>
</dbReference>
<dbReference type="InterPro" id="IPR025302">
    <property type="entry name" value="DrrA1/2-like_C"/>
</dbReference>
<reference evidence="12" key="3">
    <citation type="submission" date="2015-08" db="EMBL/GenBank/DDBJ databases">
        <title>Draft Genome Sequence of a Heterotrophic Facultative Anaerobic Bacterium Ardenticatena maritima Strain 110S.</title>
        <authorList>
            <person name="Kawaichi S."/>
            <person name="Yoshida T."/>
            <person name="Sako Y."/>
            <person name="Nakamura R."/>
        </authorList>
    </citation>
    <scope>NUCLEOTIDE SEQUENCE [LARGE SCALE GENOMIC DNA]</scope>
    <source>
        <strain evidence="12">110S</strain>
    </source>
</reference>
<dbReference type="PANTHER" id="PTHR42711:SF5">
    <property type="entry name" value="ABC TRANSPORTER ATP-BINDING PROTEIN NATA"/>
    <property type="match status" value="1"/>
</dbReference>
<evidence type="ECO:0000313" key="12">
    <source>
        <dbReference type="Proteomes" id="UP000037784"/>
    </source>
</evidence>
<dbReference type="FunCoup" id="A0A0M8K4Q3">
    <property type="interactions" value="397"/>
</dbReference>
<dbReference type="Pfam" id="PF13732">
    <property type="entry name" value="DrrA1-3_C"/>
    <property type="match status" value="1"/>
</dbReference>
<dbReference type="PROSITE" id="PS50893">
    <property type="entry name" value="ABC_TRANSPORTER_2"/>
    <property type="match status" value="1"/>
</dbReference>
<dbReference type="InterPro" id="IPR003593">
    <property type="entry name" value="AAA+_ATPase"/>
</dbReference>
<dbReference type="PATRIC" id="fig|872965.6.peg.2191"/>
<dbReference type="InterPro" id="IPR017871">
    <property type="entry name" value="ABC_transporter-like_CS"/>
</dbReference>
<organism evidence="10 12">
    <name type="scientific">Ardenticatena maritima</name>
    <dbReference type="NCBI Taxonomy" id="872965"/>
    <lineage>
        <taxon>Bacteria</taxon>
        <taxon>Bacillati</taxon>
        <taxon>Chloroflexota</taxon>
        <taxon>Ardenticatenia</taxon>
        <taxon>Ardenticatenales</taxon>
        <taxon>Ardenticatenaceae</taxon>
        <taxon>Ardenticatena</taxon>
    </lineage>
</organism>